<feature type="domain" description="HNH nuclease" evidence="1">
    <location>
        <begin position="52"/>
        <end position="93"/>
    </location>
</feature>
<dbReference type="GO" id="GO:0004519">
    <property type="term" value="F:endonuclease activity"/>
    <property type="evidence" value="ECO:0007669"/>
    <property type="project" value="UniProtKB-KW"/>
</dbReference>
<sequence>MIINFVEYKDGGLYWTKPSGPRARVSIGSRVGHVNREGYRVFKFEGAHLKEHRVIWYIHNGEIPEGMEVDHINHERDDNRISNLRLVSRSDNMKNTSIRKSNSSGFTGVSWCSTSKKWKAQIQVNGKKISLGYFSDIDLAISARTEANIKYNFHDNHGGKNGYKR</sequence>
<dbReference type="CDD" id="cd00085">
    <property type="entry name" value="HNHc"/>
    <property type="match status" value="1"/>
</dbReference>
<dbReference type="GO" id="GO:0003677">
    <property type="term" value="F:DNA binding"/>
    <property type="evidence" value="ECO:0007669"/>
    <property type="project" value="InterPro"/>
</dbReference>
<dbReference type="Gene3D" id="3.90.75.20">
    <property type="match status" value="1"/>
</dbReference>
<accession>A0AAU6PXY6</accession>
<gene>
    <name evidence="2" type="ORF">ETEP102_56</name>
</gene>
<keyword evidence="2" id="KW-0255">Endonuclease</keyword>
<organism evidence="2">
    <name type="scientific">Escherichia phage ETEP102</name>
    <dbReference type="NCBI Taxonomy" id="3117680"/>
    <lineage>
        <taxon>Viruses</taxon>
        <taxon>Duplodnaviria</taxon>
        <taxon>Heunggongvirae</taxon>
        <taxon>Uroviricota</taxon>
        <taxon>Caudoviricetes</taxon>
    </lineage>
</organism>
<dbReference type="Pfam" id="PF13392">
    <property type="entry name" value="HNH_3"/>
    <property type="match status" value="1"/>
</dbReference>
<dbReference type="Gene3D" id="1.20.5.2050">
    <property type="match status" value="1"/>
</dbReference>
<protein>
    <submittedName>
        <fullName evidence="2">HNH homing endonuclease</fullName>
    </submittedName>
</protein>
<evidence type="ECO:0000313" key="2">
    <source>
        <dbReference type="EMBL" id="WYD65321.1"/>
    </source>
</evidence>
<dbReference type="SUPFAM" id="SSF54060">
    <property type="entry name" value="His-Me finger endonucleases"/>
    <property type="match status" value="1"/>
</dbReference>
<proteinExistence type="predicted"/>
<name>A0AAU6PXY6_9CAUD</name>
<dbReference type="InterPro" id="IPR016177">
    <property type="entry name" value="DNA-bd_dom_sf"/>
</dbReference>
<reference evidence="2" key="1">
    <citation type="submission" date="2023-12" db="EMBL/GenBank/DDBJ databases">
        <title>Determinants of phage host range in porcine enterotoxigenic Escherichia coli.</title>
        <authorList>
            <person name="Gambino M."/>
            <person name="Broensted L."/>
        </authorList>
    </citation>
    <scope>NUCLEOTIDE SEQUENCE</scope>
</reference>
<dbReference type="InterPro" id="IPR044925">
    <property type="entry name" value="His-Me_finger_sf"/>
</dbReference>
<keyword evidence="2" id="KW-0378">Hydrolase</keyword>
<dbReference type="SUPFAM" id="SSF54171">
    <property type="entry name" value="DNA-binding domain"/>
    <property type="match status" value="1"/>
</dbReference>
<evidence type="ECO:0000259" key="1">
    <source>
        <dbReference type="Pfam" id="PF13392"/>
    </source>
</evidence>
<dbReference type="InterPro" id="IPR003615">
    <property type="entry name" value="HNH_nuc"/>
</dbReference>
<keyword evidence="2" id="KW-0540">Nuclease</keyword>
<dbReference type="EMBL" id="OR979723">
    <property type="protein sequence ID" value="WYD65321.1"/>
    <property type="molecule type" value="Genomic_DNA"/>
</dbReference>